<dbReference type="InterPro" id="IPR045175">
    <property type="entry name" value="M28_fam"/>
</dbReference>
<evidence type="ECO:0000256" key="6">
    <source>
        <dbReference type="ARBA" id="ARBA00022833"/>
    </source>
</evidence>
<dbReference type="InterPro" id="IPR007484">
    <property type="entry name" value="Peptidase_M28"/>
</dbReference>
<evidence type="ECO:0000256" key="3">
    <source>
        <dbReference type="ARBA" id="ARBA00022670"/>
    </source>
</evidence>
<dbReference type="EC" id="3.4.-.-" evidence="7"/>
<evidence type="ECO:0000256" key="2">
    <source>
        <dbReference type="ARBA" id="ARBA00005634"/>
    </source>
</evidence>
<dbReference type="STRING" id="1314776.A0A166AYK7"/>
<dbReference type="SUPFAM" id="SSF53187">
    <property type="entry name" value="Zn-dependent exopeptidases"/>
    <property type="match status" value="1"/>
</dbReference>
<keyword evidence="3 7" id="KW-0645">Protease</keyword>
<organism evidence="9 10">
    <name type="scientific">Sistotremastrum suecicum HHB10207 ss-3</name>
    <dbReference type="NCBI Taxonomy" id="1314776"/>
    <lineage>
        <taxon>Eukaryota</taxon>
        <taxon>Fungi</taxon>
        <taxon>Dikarya</taxon>
        <taxon>Basidiomycota</taxon>
        <taxon>Agaricomycotina</taxon>
        <taxon>Agaricomycetes</taxon>
        <taxon>Sistotremastrales</taxon>
        <taxon>Sistotremastraceae</taxon>
        <taxon>Sistotremastrum</taxon>
    </lineage>
</organism>
<dbReference type="GO" id="GO:0008235">
    <property type="term" value="F:metalloexopeptidase activity"/>
    <property type="evidence" value="ECO:0007669"/>
    <property type="project" value="InterPro"/>
</dbReference>
<keyword evidence="10" id="KW-1185">Reference proteome</keyword>
<dbReference type="GO" id="GO:0006508">
    <property type="term" value="P:proteolysis"/>
    <property type="evidence" value="ECO:0007669"/>
    <property type="project" value="UniProtKB-KW"/>
</dbReference>
<keyword evidence="4 7" id="KW-0479">Metal-binding</keyword>
<keyword evidence="5 7" id="KW-0378">Hydrolase</keyword>
<dbReference type="OrthoDB" id="10013407at2759"/>
<feature type="domain" description="Peptidase M28" evidence="8">
    <location>
        <begin position="208"/>
        <end position="393"/>
    </location>
</feature>
<evidence type="ECO:0000256" key="1">
    <source>
        <dbReference type="ARBA" id="ARBA00001947"/>
    </source>
</evidence>
<dbReference type="Pfam" id="PF04389">
    <property type="entry name" value="Peptidase_M28"/>
    <property type="match status" value="1"/>
</dbReference>
<evidence type="ECO:0000256" key="5">
    <source>
        <dbReference type="ARBA" id="ARBA00022801"/>
    </source>
</evidence>
<sequence>MSDELRYVWVQDAGVDPSLRRPDEPSLEESLLVLSQSLISEPSEEWNAALDSAEGQHPFTKARTTVAGGSLSPFKALWTSRSAALIALHESYLPMIDLLIPRFYVPVLLPSTPLPFVPVPSSAIDRVINLIKTLKFSDQISIAVNSISLPQMLNDIRFLTGEDKRSTILTRHSFSTGALTAAAWLSDRFEETGAKCGLKKFSEDYAPNVICRYPSLVNTTETVILSAHYDSRGSWGSTRAPGGNDDGSGTVSLLGIARTILRKKIEFKANVELVAFAGEEQGLVGSRAYAKELRDADADITLMIQADMIAYHSPSEPQQLGLPEYIGTPEVATLLTNISSLYAPNLYVGPTRACCSDHQSFHQQGFPATQVFERAGWILDPMYHNSGDLSNRTGYDLEQVKSIAKVTFATLLHAAGFEMPAEGV</sequence>
<name>A0A166AYK7_9AGAM</name>
<protein>
    <recommendedName>
        <fullName evidence="7">Peptide hydrolase</fullName>
        <ecNumber evidence="7">3.4.-.-</ecNumber>
    </recommendedName>
</protein>
<gene>
    <name evidence="9" type="ORF">SISSUDRAFT_990046</name>
</gene>
<dbReference type="Gene3D" id="3.40.630.10">
    <property type="entry name" value="Zn peptidases"/>
    <property type="match status" value="1"/>
</dbReference>
<reference evidence="9 10" key="1">
    <citation type="journal article" date="2016" name="Mol. Biol. Evol.">
        <title>Comparative Genomics of Early-Diverging Mushroom-Forming Fungi Provides Insights into the Origins of Lignocellulose Decay Capabilities.</title>
        <authorList>
            <person name="Nagy L.G."/>
            <person name="Riley R."/>
            <person name="Tritt A."/>
            <person name="Adam C."/>
            <person name="Daum C."/>
            <person name="Floudas D."/>
            <person name="Sun H."/>
            <person name="Yadav J.S."/>
            <person name="Pangilinan J."/>
            <person name="Larsson K.H."/>
            <person name="Matsuura K."/>
            <person name="Barry K."/>
            <person name="Labutti K."/>
            <person name="Kuo R."/>
            <person name="Ohm R.A."/>
            <person name="Bhattacharya S.S."/>
            <person name="Shirouzu T."/>
            <person name="Yoshinaga Y."/>
            <person name="Martin F.M."/>
            <person name="Grigoriev I.V."/>
            <person name="Hibbett D.S."/>
        </authorList>
    </citation>
    <scope>NUCLEOTIDE SEQUENCE [LARGE SCALE GENOMIC DNA]</scope>
    <source>
        <strain evidence="9 10">HHB10207 ss-3</strain>
    </source>
</reference>
<dbReference type="PANTHER" id="PTHR12147:SF26">
    <property type="entry name" value="PEPTIDASE M28 DOMAIN-CONTAINING PROTEIN"/>
    <property type="match status" value="1"/>
</dbReference>
<evidence type="ECO:0000313" key="10">
    <source>
        <dbReference type="Proteomes" id="UP000076798"/>
    </source>
</evidence>
<proteinExistence type="inferred from homology"/>
<dbReference type="EMBL" id="KV428127">
    <property type="protein sequence ID" value="KZT35821.1"/>
    <property type="molecule type" value="Genomic_DNA"/>
</dbReference>
<dbReference type="PANTHER" id="PTHR12147">
    <property type="entry name" value="METALLOPEPTIDASE M28 FAMILY MEMBER"/>
    <property type="match status" value="1"/>
</dbReference>
<keyword evidence="6 7" id="KW-0862">Zinc</keyword>
<evidence type="ECO:0000256" key="7">
    <source>
        <dbReference type="RuleBase" id="RU361240"/>
    </source>
</evidence>
<evidence type="ECO:0000256" key="4">
    <source>
        <dbReference type="ARBA" id="ARBA00022723"/>
    </source>
</evidence>
<evidence type="ECO:0000259" key="8">
    <source>
        <dbReference type="Pfam" id="PF04389"/>
    </source>
</evidence>
<dbReference type="GO" id="GO:0046872">
    <property type="term" value="F:metal ion binding"/>
    <property type="evidence" value="ECO:0007669"/>
    <property type="project" value="UniProtKB-KW"/>
</dbReference>
<dbReference type="AlphaFoldDB" id="A0A166AYK7"/>
<accession>A0A166AYK7</accession>
<dbReference type="Proteomes" id="UP000076798">
    <property type="component" value="Unassembled WGS sequence"/>
</dbReference>
<comment type="similarity">
    <text evidence="2">Belongs to the peptidase M28 family. M28B subfamily.</text>
</comment>
<evidence type="ECO:0000313" key="9">
    <source>
        <dbReference type="EMBL" id="KZT35821.1"/>
    </source>
</evidence>
<comment type="cofactor">
    <cofactor evidence="1">
        <name>Zn(2+)</name>
        <dbReference type="ChEBI" id="CHEBI:29105"/>
    </cofactor>
</comment>